<dbReference type="CDD" id="cd01991">
    <property type="entry name" value="Asn_synthase_B_C"/>
    <property type="match status" value="1"/>
</dbReference>
<dbReference type="InterPro" id="IPR006426">
    <property type="entry name" value="Asn_synth_AEB"/>
</dbReference>
<evidence type="ECO:0000256" key="9">
    <source>
        <dbReference type="PIRSR" id="PIRSR001589-2"/>
    </source>
</evidence>
<dbReference type="EMBL" id="QUSX01000002">
    <property type="protein sequence ID" value="RRQ47956.1"/>
    <property type="molecule type" value="Genomic_DNA"/>
</dbReference>
<dbReference type="InterPro" id="IPR017932">
    <property type="entry name" value="GATase_2_dom"/>
</dbReference>
<dbReference type="Gene3D" id="3.60.20.10">
    <property type="entry name" value="Glutamine Phosphoribosylpyrophosphate, subunit 1, domain 1"/>
    <property type="match status" value="1"/>
</dbReference>
<dbReference type="CDD" id="cd00712">
    <property type="entry name" value="AsnB"/>
    <property type="match status" value="1"/>
</dbReference>
<dbReference type="RefSeq" id="WP_125222672.1">
    <property type="nucleotide sequence ID" value="NZ_QUSX01000002.1"/>
</dbReference>
<dbReference type="EC" id="6.3.5.4" evidence="3"/>
<dbReference type="InterPro" id="IPR014729">
    <property type="entry name" value="Rossmann-like_a/b/a_fold"/>
</dbReference>
<feature type="active site" description="For GATase activity" evidence="8">
    <location>
        <position position="2"/>
    </location>
</feature>
<dbReference type="PROSITE" id="PS51278">
    <property type="entry name" value="GATASE_TYPE_2"/>
    <property type="match status" value="1"/>
</dbReference>
<dbReference type="PANTHER" id="PTHR43284">
    <property type="entry name" value="ASPARAGINE SYNTHETASE (GLUTAMINE-HYDROLYZING)"/>
    <property type="match status" value="1"/>
</dbReference>
<dbReference type="InterPro" id="IPR001962">
    <property type="entry name" value="Asn_synthase"/>
</dbReference>
<comment type="similarity">
    <text evidence="2">Belongs to the asparagine synthetase family.</text>
</comment>
<protein>
    <recommendedName>
        <fullName evidence="3">asparagine synthase (glutamine-hydrolyzing)</fullName>
        <ecNumber evidence="3">6.3.5.4</ecNumber>
    </recommendedName>
</protein>
<dbReference type="InterPro" id="IPR029055">
    <property type="entry name" value="Ntn_hydrolases_N"/>
</dbReference>
<feature type="binding site" evidence="9">
    <location>
        <position position="96"/>
    </location>
    <ligand>
        <name>L-glutamine</name>
        <dbReference type="ChEBI" id="CHEBI:58359"/>
    </ligand>
</feature>
<feature type="binding site" evidence="9">
    <location>
        <position position="259"/>
    </location>
    <ligand>
        <name>ATP</name>
        <dbReference type="ChEBI" id="CHEBI:30616"/>
    </ligand>
</feature>
<evidence type="ECO:0000313" key="11">
    <source>
        <dbReference type="EMBL" id="RRQ47956.1"/>
    </source>
</evidence>
<dbReference type="Pfam" id="PF00733">
    <property type="entry name" value="Asn_synthase"/>
    <property type="match status" value="1"/>
</dbReference>
<dbReference type="Gene3D" id="3.40.50.620">
    <property type="entry name" value="HUPs"/>
    <property type="match status" value="2"/>
</dbReference>
<accession>A0A426RGC1</accession>
<keyword evidence="4 9" id="KW-0547">Nucleotide-binding</keyword>
<dbReference type="InterPro" id="IPR051786">
    <property type="entry name" value="ASN_synthetase/amidase"/>
</dbReference>
<dbReference type="Proteomes" id="UP000286990">
    <property type="component" value="Unassembled WGS sequence"/>
</dbReference>
<dbReference type="GO" id="GO:0006529">
    <property type="term" value="P:asparagine biosynthetic process"/>
    <property type="evidence" value="ECO:0007669"/>
    <property type="project" value="UniProtKB-KW"/>
</dbReference>
<dbReference type="InterPro" id="IPR033738">
    <property type="entry name" value="AsnB_N"/>
</dbReference>
<keyword evidence="8" id="KW-0061">Asparagine biosynthesis</keyword>
<dbReference type="Pfam" id="PF13522">
    <property type="entry name" value="GATase_6"/>
    <property type="match status" value="1"/>
</dbReference>
<evidence type="ECO:0000256" key="7">
    <source>
        <dbReference type="ARBA" id="ARBA00048741"/>
    </source>
</evidence>
<keyword evidence="11" id="KW-0436">Ligase</keyword>
<evidence type="ECO:0000256" key="8">
    <source>
        <dbReference type="PIRSR" id="PIRSR001589-1"/>
    </source>
</evidence>
<name>A0A426RGC1_9FLAO</name>
<dbReference type="OrthoDB" id="9763290at2"/>
<evidence type="ECO:0000256" key="4">
    <source>
        <dbReference type="ARBA" id="ARBA00022741"/>
    </source>
</evidence>
<feature type="binding site" evidence="9">
    <location>
        <position position="286"/>
    </location>
    <ligand>
        <name>ATP</name>
        <dbReference type="ChEBI" id="CHEBI:30616"/>
    </ligand>
</feature>
<organism evidence="11 12">
    <name type="scientific">Maribacter algicola</name>
    <dbReference type="NCBI Taxonomy" id="2498892"/>
    <lineage>
        <taxon>Bacteria</taxon>
        <taxon>Pseudomonadati</taxon>
        <taxon>Bacteroidota</taxon>
        <taxon>Flavobacteriia</taxon>
        <taxon>Flavobacteriales</taxon>
        <taxon>Flavobacteriaceae</taxon>
        <taxon>Maribacter</taxon>
    </lineage>
</organism>
<comment type="caution">
    <text evidence="11">The sequence shown here is derived from an EMBL/GenBank/DDBJ whole genome shotgun (WGS) entry which is preliminary data.</text>
</comment>
<evidence type="ECO:0000256" key="5">
    <source>
        <dbReference type="ARBA" id="ARBA00022840"/>
    </source>
</evidence>
<evidence type="ECO:0000256" key="3">
    <source>
        <dbReference type="ARBA" id="ARBA00012737"/>
    </source>
</evidence>
<evidence type="ECO:0000259" key="10">
    <source>
        <dbReference type="PROSITE" id="PS51278"/>
    </source>
</evidence>
<gene>
    <name evidence="11" type="primary">asnB</name>
    <name evidence="11" type="ORF">DZC72_09420</name>
</gene>
<evidence type="ECO:0000313" key="12">
    <source>
        <dbReference type="Proteomes" id="UP000286990"/>
    </source>
</evidence>
<keyword evidence="6 8" id="KW-0315">Glutamine amidotransferase</keyword>
<dbReference type="PANTHER" id="PTHR43284:SF1">
    <property type="entry name" value="ASPARAGINE SYNTHETASE"/>
    <property type="match status" value="1"/>
</dbReference>
<dbReference type="GO" id="GO:0005829">
    <property type="term" value="C:cytosol"/>
    <property type="evidence" value="ECO:0007669"/>
    <property type="project" value="TreeGrafter"/>
</dbReference>
<dbReference type="SUPFAM" id="SSF52402">
    <property type="entry name" value="Adenine nucleotide alpha hydrolases-like"/>
    <property type="match status" value="1"/>
</dbReference>
<dbReference type="AlphaFoldDB" id="A0A426RGC1"/>
<dbReference type="SUPFAM" id="SSF56235">
    <property type="entry name" value="N-terminal nucleophile aminohydrolases (Ntn hydrolases)"/>
    <property type="match status" value="1"/>
</dbReference>
<proteinExistence type="inferred from homology"/>
<comment type="catalytic activity">
    <reaction evidence="7">
        <text>L-aspartate + L-glutamine + ATP + H2O = L-asparagine + L-glutamate + AMP + diphosphate + H(+)</text>
        <dbReference type="Rhea" id="RHEA:12228"/>
        <dbReference type="ChEBI" id="CHEBI:15377"/>
        <dbReference type="ChEBI" id="CHEBI:15378"/>
        <dbReference type="ChEBI" id="CHEBI:29985"/>
        <dbReference type="ChEBI" id="CHEBI:29991"/>
        <dbReference type="ChEBI" id="CHEBI:30616"/>
        <dbReference type="ChEBI" id="CHEBI:33019"/>
        <dbReference type="ChEBI" id="CHEBI:58048"/>
        <dbReference type="ChEBI" id="CHEBI:58359"/>
        <dbReference type="ChEBI" id="CHEBI:456215"/>
        <dbReference type="EC" id="6.3.5.4"/>
    </reaction>
</comment>
<evidence type="ECO:0000256" key="6">
    <source>
        <dbReference type="ARBA" id="ARBA00022962"/>
    </source>
</evidence>
<evidence type="ECO:0000256" key="2">
    <source>
        <dbReference type="ARBA" id="ARBA00005752"/>
    </source>
</evidence>
<keyword evidence="8" id="KW-0028">Amino-acid biosynthesis</keyword>
<feature type="domain" description="Glutamine amidotransferase type-2" evidence="10">
    <location>
        <begin position="2"/>
        <end position="208"/>
    </location>
</feature>
<evidence type="ECO:0000256" key="1">
    <source>
        <dbReference type="ARBA" id="ARBA00005187"/>
    </source>
</evidence>
<reference evidence="12" key="2">
    <citation type="submission" date="2018-12" db="EMBL/GenBank/DDBJ databases">
        <title>Maribacter lutimaris sp. nov., isolated from marine sediment.</title>
        <authorList>
            <person name="Kim K.K."/>
        </authorList>
    </citation>
    <scope>NUCLEOTIDE SEQUENCE [LARGE SCALE GENOMIC DNA]</scope>
    <source>
        <strain evidence="12">PoM-212</strain>
    </source>
</reference>
<reference evidence="12" key="1">
    <citation type="submission" date="2018-08" db="EMBL/GenBank/DDBJ databases">
        <authorList>
            <person name="Khan S.A."/>
            <person name="J S.E."/>
        </authorList>
    </citation>
    <scope>NUCLEOTIDE SEQUENCE [LARGE SCALE GENOMIC DNA]</scope>
    <source>
        <strain evidence="12">PoM-212</strain>
    </source>
</reference>
<sequence>MCGILGSVNIPFSEDILDLIAHRGPDDFGIERFDVGEHSVHFGHRRLSIVDLSPAGHQPMVSPCGNYVLVFNGEIYNHQELRQRLPKDLEFKGHSDSETLLYYLIHFGQQGIADLNGIFGFAFADKVKKQIILARDPFGVKPLYYSQSDKGLVFSSEIRPIRALHNDGKLDGQALASLLRLRYNAAPRTLFTNIQKVPAGHFITWDVSNTDIAHESRFYAFQLPKTSKGSKRELIDNYGANLEAAVKRQLLSDVEVGVLLSGGIDSALIAALAKKHYQGTLKAFTIGFEGEFDEDEIADAKETADLLGLEHHVEKISFHDFLGLIKECSRIVEEPLATTSMIPMYYLAKLASSHVKVVLTGQGADEPLGGYTRYRSEIIREHLPSPIRSVLKPTFQFLGTKNDQWIRGAKTMEISIEMERFLSVYEIFDKEEIARLIGEDDHLSEGLIGHFYDKLDCKSRIHPAEKLMALDTRLNLSDDLLNYTDKITMNFALECRVPMLDLELVRFMESLPLERKVNYREGKLIHKAFAEKLLPKKIINRKKKGFQSPTNTWFREEMDILKGLLLDPTSSFAKVFNLKYVDQILNAHASGYNKEKQIFLLLGIYYWFDSNDTN</sequence>
<comment type="pathway">
    <text evidence="1">Amino-acid biosynthesis; L-asparagine biosynthesis; L-asparagine from L-aspartate (L-Gln route): step 1/1.</text>
</comment>
<dbReference type="GO" id="GO:0004066">
    <property type="term" value="F:asparagine synthase (glutamine-hydrolyzing) activity"/>
    <property type="evidence" value="ECO:0007669"/>
    <property type="project" value="UniProtKB-EC"/>
</dbReference>
<keyword evidence="5 9" id="KW-0067">ATP-binding</keyword>
<keyword evidence="12" id="KW-1185">Reference proteome</keyword>
<dbReference type="GO" id="GO:0005524">
    <property type="term" value="F:ATP binding"/>
    <property type="evidence" value="ECO:0007669"/>
    <property type="project" value="UniProtKB-KW"/>
</dbReference>
<dbReference type="NCBIfam" id="TIGR01536">
    <property type="entry name" value="asn_synth_AEB"/>
    <property type="match status" value="1"/>
</dbReference>
<dbReference type="PIRSF" id="PIRSF001589">
    <property type="entry name" value="Asn_synthetase_glu-h"/>
    <property type="match status" value="1"/>
</dbReference>